<evidence type="ECO:0000313" key="2">
    <source>
        <dbReference type="EMBL" id="PKU24989.1"/>
    </source>
</evidence>
<dbReference type="InterPro" id="IPR017842">
    <property type="entry name" value="Hopanoid_biosyn-assoc_HpnM"/>
</dbReference>
<dbReference type="Pfam" id="PF05494">
    <property type="entry name" value="MlaC"/>
    <property type="match status" value="1"/>
</dbReference>
<dbReference type="Gene3D" id="3.10.450.710">
    <property type="entry name" value="Tgt2/MlaC"/>
    <property type="match status" value="1"/>
</dbReference>
<name>A0A2N3PX63_9PROT</name>
<accession>A0A2N3PX63</accession>
<sequence length="203" mass="22252">MMKICKRFVVLFIAAMLALPVGAQADDGAKEVVQGLCGRLLTVMKQSQQLGFQGRVEKLTKVVVEAYDMPAATKATLGVAYGKLSAEEAQQLTDLFSRFSVYSYAEQFDGWDGETFEVGEPKPSTEGSLIVPSRIVLKNGQATEIDYLLHQDAGRWKIIDVLLDGTISQTAVRRSEFVSIFRRDGFPGLSAMLTQKMSAMGSK</sequence>
<evidence type="ECO:0000256" key="1">
    <source>
        <dbReference type="SAM" id="SignalP"/>
    </source>
</evidence>
<dbReference type="PANTHER" id="PTHR36573">
    <property type="entry name" value="INTERMEMBRANE PHOSPHOLIPID TRANSPORT SYSTEM BINDING PROTEIN MLAC"/>
    <property type="match status" value="1"/>
</dbReference>
<dbReference type="EMBL" id="PIUM01000007">
    <property type="protein sequence ID" value="PKU24989.1"/>
    <property type="molecule type" value="Genomic_DNA"/>
</dbReference>
<protein>
    <submittedName>
        <fullName evidence="2">Organic solvent ABC transporter</fullName>
    </submittedName>
</protein>
<gene>
    <name evidence="2" type="ORF">CWS72_08990</name>
</gene>
<proteinExistence type="predicted"/>
<dbReference type="AlphaFoldDB" id="A0A2N3PX63"/>
<keyword evidence="1" id="KW-0732">Signal</keyword>
<dbReference type="Proteomes" id="UP000233293">
    <property type="component" value="Unassembled WGS sequence"/>
</dbReference>
<organism evidence="2 3">
    <name type="scientific">Telmatospirillum siberiense</name>
    <dbReference type="NCBI Taxonomy" id="382514"/>
    <lineage>
        <taxon>Bacteria</taxon>
        <taxon>Pseudomonadati</taxon>
        <taxon>Pseudomonadota</taxon>
        <taxon>Alphaproteobacteria</taxon>
        <taxon>Rhodospirillales</taxon>
        <taxon>Rhodospirillaceae</taxon>
        <taxon>Telmatospirillum</taxon>
    </lineage>
</organism>
<dbReference type="PANTHER" id="PTHR36573:SF1">
    <property type="entry name" value="INTERMEMBRANE PHOSPHOLIPID TRANSPORT SYSTEM BINDING PROTEIN MLAC"/>
    <property type="match status" value="1"/>
</dbReference>
<dbReference type="InterPro" id="IPR008869">
    <property type="entry name" value="MlaC/ttg2D"/>
</dbReference>
<keyword evidence="3" id="KW-1185">Reference proteome</keyword>
<reference evidence="3" key="1">
    <citation type="submission" date="2017-12" db="EMBL/GenBank/DDBJ databases">
        <title>Draft genome sequence of Telmatospirillum siberiense 26-4b1T, an acidotolerant peatland alphaproteobacterium potentially involved in sulfur cycling.</title>
        <authorList>
            <person name="Hausmann B."/>
            <person name="Pjevac P."/>
            <person name="Schreck K."/>
            <person name="Herbold C.W."/>
            <person name="Daims H."/>
            <person name="Wagner M."/>
            <person name="Pester M."/>
            <person name="Loy A."/>
        </authorList>
    </citation>
    <scope>NUCLEOTIDE SEQUENCE [LARGE SCALE GENOMIC DNA]</scope>
    <source>
        <strain evidence="3">26-4b1</strain>
    </source>
</reference>
<evidence type="ECO:0000313" key="3">
    <source>
        <dbReference type="Proteomes" id="UP000233293"/>
    </source>
</evidence>
<comment type="caution">
    <text evidence="2">The sequence shown here is derived from an EMBL/GenBank/DDBJ whole genome shotgun (WGS) entry which is preliminary data.</text>
</comment>
<feature type="chain" id="PRO_5014956560" evidence="1">
    <location>
        <begin position="26"/>
        <end position="203"/>
    </location>
</feature>
<dbReference type="OrthoDB" id="7358716at2"/>
<feature type="signal peptide" evidence="1">
    <location>
        <begin position="1"/>
        <end position="25"/>
    </location>
</feature>
<dbReference type="InterPro" id="IPR042245">
    <property type="entry name" value="Tgt2/MlaC_sf"/>
</dbReference>
<dbReference type="RefSeq" id="WP_101250248.1">
    <property type="nucleotide sequence ID" value="NZ_PIUM01000007.1"/>
</dbReference>
<dbReference type="NCBIfam" id="TIGR03481">
    <property type="entry name" value="HpnM"/>
    <property type="match status" value="1"/>
</dbReference>